<gene>
    <name evidence="2" type="ORF">HWI92_03920</name>
</gene>
<accession>A0ABX7I2V3</accession>
<feature type="region of interest" description="Disordered" evidence="1">
    <location>
        <begin position="1"/>
        <end position="29"/>
    </location>
</feature>
<organism evidence="2 3">
    <name type="scientific">Dyadobacter sandarakinus</name>
    <dbReference type="NCBI Taxonomy" id="2747268"/>
    <lineage>
        <taxon>Bacteria</taxon>
        <taxon>Pseudomonadati</taxon>
        <taxon>Bacteroidota</taxon>
        <taxon>Cytophagia</taxon>
        <taxon>Cytophagales</taxon>
        <taxon>Spirosomataceae</taxon>
        <taxon>Dyadobacter</taxon>
    </lineage>
</organism>
<sequence length="163" mass="18191">MKAKSIRFFSPEENQAKQESTAKTKALPTGRISGSRKVLFPSATLEELGIESDNAWFQVGTDQGKRKIKNLYLVANDQQQGFQLVRTGRAYSLPLELILSKGGIDYQAQSYVFEASIFDHEGTPAYQLALAPESPQEKKPYTGKPRGRKPKNQQQEVDKQAGE</sequence>
<evidence type="ECO:0000313" key="2">
    <source>
        <dbReference type="EMBL" id="QRR00115.1"/>
    </source>
</evidence>
<reference evidence="2 3" key="1">
    <citation type="submission" date="2020-06" db="EMBL/GenBank/DDBJ databases">
        <title>Dyadobacter sandarakinus sp. nov., isolated from the soil of the Arctic Yellow River Station.</title>
        <authorList>
            <person name="Zhang Y."/>
            <person name="Peng F."/>
        </authorList>
    </citation>
    <scope>NUCLEOTIDE SEQUENCE [LARGE SCALE GENOMIC DNA]</scope>
    <source>
        <strain evidence="2 3">Q3-56</strain>
    </source>
</reference>
<keyword evidence="3" id="KW-1185">Reference proteome</keyword>
<evidence type="ECO:0000313" key="3">
    <source>
        <dbReference type="Proteomes" id="UP000612680"/>
    </source>
</evidence>
<evidence type="ECO:0000256" key="1">
    <source>
        <dbReference type="SAM" id="MobiDB-lite"/>
    </source>
</evidence>
<dbReference type="Proteomes" id="UP000612680">
    <property type="component" value="Chromosome"/>
</dbReference>
<name>A0ABX7I2V3_9BACT</name>
<dbReference type="EMBL" id="CP056775">
    <property type="protein sequence ID" value="QRR00115.1"/>
    <property type="molecule type" value="Genomic_DNA"/>
</dbReference>
<feature type="region of interest" description="Disordered" evidence="1">
    <location>
        <begin position="129"/>
        <end position="163"/>
    </location>
</feature>
<proteinExistence type="predicted"/>
<dbReference type="RefSeq" id="WP_204660875.1">
    <property type="nucleotide sequence ID" value="NZ_CP056775.1"/>
</dbReference>
<protein>
    <submittedName>
        <fullName evidence="2">Uncharacterized protein</fullName>
    </submittedName>
</protein>